<evidence type="ECO:0000256" key="19">
    <source>
        <dbReference type="PROSITE-ProRule" id="PRU00076"/>
    </source>
</evidence>
<dbReference type="SUPFAM" id="SSF49899">
    <property type="entry name" value="Concanavalin A-like lectins/glucanases"/>
    <property type="match status" value="3"/>
</dbReference>
<evidence type="ECO:0000256" key="18">
    <source>
        <dbReference type="ARBA" id="ARBA00023180"/>
    </source>
</evidence>
<dbReference type="PROSITE" id="PS01187">
    <property type="entry name" value="EGF_CA"/>
    <property type="match status" value="2"/>
</dbReference>
<dbReference type="PANTHER" id="PTHR12916:SF4">
    <property type="entry name" value="UNINFLATABLE, ISOFORM C"/>
    <property type="match status" value="1"/>
</dbReference>
<keyword evidence="13" id="KW-0221">Differentiation</keyword>
<keyword evidence="8 19" id="KW-0245">EGF-like domain</keyword>
<dbReference type="FunFam" id="2.10.25.10:FF:000080">
    <property type="entry name" value="Neurogenic locus notch 1"/>
    <property type="match status" value="1"/>
</dbReference>
<dbReference type="InterPro" id="IPR000152">
    <property type="entry name" value="EGF-type_Asp/Asn_hydroxyl_site"/>
</dbReference>
<evidence type="ECO:0000256" key="15">
    <source>
        <dbReference type="ARBA" id="ARBA00022989"/>
    </source>
</evidence>
<keyword evidence="24" id="KW-1185">Reference proteome</keyword>
<evidence type="ECO:0000256" key="12">
    <source>
        <dbReference type="ARBA" id="ARBA00022737"/>
    </source>
</evidence>
<dbReference type="GO" id="GO:0060255">
    <property type="term" value="P:regulation of macromolecule metabolic process"/>
    <property type="evidence" value="ECO:0007669"/>
    <property type="project" value="UniProtKB-ARBA"/>
</dbReference>
<dbReference type="GO" id="GO:0003002">
    <property type="term" value="P:regionalization"/>
    <property type="evidence" value="ECO:0007669"/>
    <property type="project" value="UniProtKB-ARBA"/>
</dbReference>
<keyword evidence="12" id="KW-0677">Repeat</keyword>
<feature type="transmembrane region" description="Helical" evidence="20">
    <location>
        <begin position="847"/>
        <end position="877"/>
    </location>
</feature>
<dbReference type="PANTHER" id="PTHR12916">
    <property type="entry name" value="CYTOCHROME C OXIDASE POLYPEPTIDE VIC-2"/>
    <property type="match status" value="1"/>
</dbReference>
<dbReference type="PROSITE" id="PS50025">
    <property type="entry name" value="LAM_G_DOMAIN"/>
    <property type="match status" value="3"/>
</dbReference>
<dbReference type="FunFam" id="2.10.25.10:FF:000425">
    <property type="entry name" value="Eyes shut homolog"/>
    <property type="match status" value="1"/>
</dbReference>
<keyword evidence="4" id="KW-0217">Developmental protein</keyword>
<evidence type="ECO:0000259" key="22">
    <source>
        <dbReference type="PROSITE" id="PS50026"/>
    </source>
</evidence>
<dbReference type="PRINTS" id="PR00010">
    <property type="entry name" value="EGFBLOOD"/>
</dbReference>
<organism evidence="23 24">
    <name type="scientific">Pyxicephalus adspersus</name>
    <name type="common">African bullfrog</name>
    <dbReference type="NCBI Taxonomy" id="30357"/>
    <lineage>
        <taxon>Eukaryota</taxon>
        <taxon>Metazoa</taxon>
        <taxon>Chordata</taxon>
        <taxon>Craniata</taxon>
        <taxon>Vertebrata</taxon>
        <taxon>Euteleostomi</taxon>
        <taxon>Amphibia</taxon>
        <taxon>Batrachia</taxon>
        <taxon>Anura</taxon>
        <taxon>Neobatrachia</taxon>
        <taxon>Ranoidea</taxon>
        <taxon>Pyxicephalidae</taxon>
        <taxon>Pyxicephalinae</taxon>
        <taxon>Pyxicephalus</taxon>
    </lineage>
</organism>
<feature type="disulfide bond" evidence="19">
    <location>
        <begin position="441"/>
        <end position="450"/>
    </location>
</feature>
<comment type="caution">
    <text evidence="19">Lacks conserved residue(s) required for the propagation of feature annotation.</text>
</comment>
<evidence type="ECO:0000256" key="17">
    <source>
        <dbReference type="ARBA" id="ARBA00023157"/>
    </source>
</evidence>
<accession>A0AAV2ZTC6</accession>
<feature type="domain" description="EGF-like" evidence="22">
    <location>
        <begin position="1"/>
        <end position="27"/>
    </location>
</feature>
<protein>
    <submittedName>
        <fullName evidence="23">Uncharacterized protein</fullName>
    </submittedName>
</protein>
<dbReference type="SMART" id="SM00179">
    <property type="entry name" value="EGF_CA"/>
    <property type="match status" value="7"/>
</dbReference>
<dbReference type="GO" id="GO:0016324">
    <property type="term" value="C:apical plasma membrane"/>
    <property type="evidence" value="ECO:0007669"/>
    <property type="project" value="UniProtKB-SubCell"/>
</dbReference>
<evidence type="ECO:0000256" key="10">
    <source>
        <dbReference type="ARBA" id="ARBA00022692"/>
    </source>
</evidence>
<keyword evidence="6" id="KW-0963">Cytoplasm</keyword>
<dbReference type="FunFam" id="2.10.25.10:FF:000565">
    <property type="entry name" value="Predicted protein"/>
    <property type="match status" value="1"/>
</dbReference>
<dbReference type="SUPFAM" id="SSF57196">
    <property type="entry name" value="EGF/Laminin"/>
    <property type="match status" value="6"/>
</dbReference>
<evidence type="ECO:0000256" key="4">
    <source>
        <dbReference type="ARBA" id="ARBA00022473"/>
    </source>
</evidence>
<feature type="disulfide bond" evidence="19">
    <location>
        <begin position="793"/>
        <end position="802"/>
    </location>
</feature>
<evidence type="ECO:0000256" key="16">
    <source>
        <dbReference type="ARBA" id="ARBA00023136"/>
    </source>
</evidence>
<dbReference type="GO" id="GO:0008593">
    <property type="term" value="P:regulation of Notch signaling pathway"/>
    <property type="evidence" value="ECO:0007669"/>
    <property type="project" value="UniProtKB-ARBA"/>
</dbReference>
<feature type="domain" description="EGF-like" evidence="22">
    <location>
        <begin position="689"/>
        <end position="724"/>
    </location>
</feature>
<keyword evidence="7" id="KW-0964">Secreted</keyword>
<feature type="domain" description="Laminin G" evidence="21">
    <location>
        <begin position="477"/>
        <end position="649"/>
    </location>
</feature>
<comment type="subcellular location">
    <subcellularLocation>
        <location evidence="1">Apical cell membrane</location>
        <topology evidence="1">Single-pass type I membrane protein</topology>
    </subcellularLocation>
    <subcellularLocation>
        <location evidence="2">Cytoplasm</location>
    </subcellularLocation>
    <subcellularLocation>
        <location evidence="3">Secreted</location>
    </subcellularLocation>
</comment>
<keyword evidence="10 20" id="KW-0812">Transmembrane</keyword>
<evidence type="ECO:0000256" key="9">
    <source>
        <dbReference type="ARBA" id="ARBA00022553"/>
    </source>
</evidence>
<dbReference type="InterPro" id="IPR001791">
    <property type="entry name" value="Laminin_G"/>
</dbReference>
<feature type="disulfide bond" evidence="19">
    <location>
        <begin position="752"/>
        <end position="761"/>
    </location>
</feature>
<evidence type="ECO:0000256" key="11">
    <source>
        <dbReference type="ARBA" id="ARBA00022729"/>
    </source>
</evidence>
<dbReference type="PROSITE" id="PS00010">
    <property type="entry name" value="ASX_HYDROXYL"/>
    <property type="match status" value="5"/>
</dbReference>
<evidence type="ECO:0000256" key="14">
    <source>
        <dbReference type="ARBA" id="ARBA00022837"/>
    </source>
</evidence>
<dbReference type="InterPro" id="IPR000742">
    <property type="entry name" value="EGF"/>
</dbReference>
<feature type="domain" description="Laminin G" evidence="21">
    <location>
        <begin position="29"/>
        <end position="215"/>
    </location>
</feature>
<dbReference type="InterPro" id="IPR001881">
    <property type="entry name" value="EGF-like_Ca-bd_dom"/>
</dbReference>
<dbReference type="FunFam" id="2.10.25.10:FF:000537">
    <property type="entry name" value="Notch 3"/>
    <property type="match status" value="1"/>
</dbReference>
<evidence type="ECO:0000256" key="6">
    <source>
        <dbReference type="ARBA" id="ARBA00022490"/>
    </source>
</evidence>
<evidence type="ECO:0000256" key="5">
    <source>
        <dbReference type="ARBA" id="ARBA00022475"/>
    </source>
</evidence>
<dbReference type="PROSITE" id="PS01186">
    <property type="entry name" value="EGF_2"/>
    <property type="match status" value="5"/>
</dbReference>
<feature type="disulfide bond" evidence="19">
    <location>
        <begin position="714"/>
        <end position="723"/>
    </location>
</feature>
<keyword evidence="16 20" id="KW-0472">Membrane</keyword>
<dbReference type="GO" id="GO:0005112">
    <property type="term" value="F:Notch binding"/>
    <property type="evidence" value="ECO:0007669"/>
    <property type="project" value="TreeGrafter"/>
</dbReference>
<evidence type="ECO:0000256" key="1">
    <source>
        <dbReference type="ARBA" id="ARBA00004247"/>
    </source>
</evidence>
<dbReference type="SMART" id="SM00181">
    <property type="entry name" value="EGF"/>
    <property type="match status" value="8"/>
</dbReference>
<evidence type="ECO:0000256" key="13">
    <source>
        <dbReference type="ARBA" id="ARBA00022782"/>
    </source>
</evidence>
<keyword evidence="5" id="KW-1003">Cell membrane</keyword>
<dbReference type="GO" id="GO:0005509">
    <property type="term" value="F:calcium ion binding"/>
    <property type="evidence" value="ECO:0007669"/>
    <property type="project" value="InterPro"/>
</dbReference>
<dbReference type="GO" id="GO:0005576">
    <property type="term" value="C:extracellular region"/>
    <property type="evidence" value="ECO:0007669"/>
    <property type="project" value="UniProtKB-SubCell"/>
</dbReference>
<evidence type="ECO:0000259" key="21">
    <source>
        <dbReference type="PROSITE" id="PS50025"/>
    </source>
</evidence>
<dbReference type="FunFam" id="2.60.120.200:FF:000081">
    <property type="entry name" value="Crumbs 1, cell polarity complex component"/>
    <property type="match status" value="1"/>
</dbReference>
<feature type="domain" description="EGF-like" evidence="22">
    <location>
        <begin position="766"/>
        <end position="803"/>
    </location>
</feature>
<dbReference type="GO" id="GO:0005737">
    <property type="term" value="C:cytoplasm"/>
    <property type="evidence" value="ECO:0007669"/>
    <property type="project" value="UniProtKB-SubCell"/>
</dbReference>
<feature type="disulfide bond" evidence="19">
    <location>
        <begin position="677"/>
        <end position="686"/>
    </location>
</feature>
<dbReference type="Pfam" id="PF00008">
    <property type="entry name" value="EGF"/>
    <property type="match status" value="6"/>
</dbReference>
<dbReference type="AlphaFoldDB" id="A0AAV2ZTC6"/>
<dbReference type="GO" id="GO:0007219">
    <property type="term" value="P:Notch signaling pathway"/>
    <property type="evidence" value="ECO:0007669"/>
    <property type="project" value="TreeGrafter"/>
</dbReference>
<sequence>MCIPTYELEIHNYTCKCQPGFYGEHCSIPTTFSFTSIGYIVYDLNVANRSKRSIQEDSSVITIRFRTTLPNMVLLYRGDEDSYLILELYNGVLQVGFQNHNSSFHLVIEEHRVDDGHWHKAGVKLNSLLELILFHDGCRNDSCSRIQVFGDSHDFQLPDSFATVYIGGLADGSLLNNTLSKQNFTGCMQDLTIDFKTFLPQNIKQESFSGMELGCQKTDWCLPNPCHHESPCIDLWTRFKCDCVRPYRGPVCLQEYTSGTFFHEMVPSYGSFIFPQDIKYPFNVSGFIRTLKTDGLLLQIRNGSSDVFTVYLKSGRVHSTIMSVKNVSFSEYVSNGKKNMINIVVEESISLAAGDTILVGGMPPNGNIDQWGGYFKGCLQDIRINNTLLEFFPLDDEDVASFPGSINNITKECVSDDTCKFNPCKNDGTCNVTWNDFTCICSANFTGATCEEPVWCHRSPCPEDSLCQDIPGGYTCLVNATFKEQNAVVFTSNTSSDIQLTSVSLDFRTRDENAVLLQASKDPDQISIIIQDGNLLVFLQSGNSVEQVSYNSEIKVSDALWHRVLVKIKDSTQVPPQWIIRFDNEDDMTLQASAGNFSFLPEDNPFILAVNYTGCLGQVSIGGFYIPFADQLFPQKFVRKSPAPPTLGCRGADVCFKDPCLHGGKCQDDFNLFSCACAEGWEGPRCEVNIDDCKPQPCVHGLCIDLEANYQCECVPGYTGKNCETNVDDCQHHQCLNGGTCLDGLNTYTCQCPASYIGDYCQWPYPPEKCGINVTCLNGGKCKSGIWGANCTCIPGFKGKRCEINIDDCESNPCLNGGSCQDSVNNFKCICNASFSGVRCEKSSSAWAFPFPLVGVAVPVSCGVVLLFIIVVIFMVLTARKRRQSEGTYSPSQQEVAGARLEMDSVLKVPPEERLI</sequence>
<dbReference type="PROSITE" id="PS00022">
    <property type="entry name" value="EGF_1"/>
    <property type="match status" value="8"/>
</dbReference>
<dbReference type="GO" id="GO:0080090">
    <property type="term" value="P:regulation of primary metabolic process"/>
    <property type="evidence" value="ECO:0007669"/>
    <property type="project" value="UniProtKB-ARBA"/>
</dbReference>
<keyword evidence="17 19" id="KW-1015">Disulfide bond</keyword>
<dbReference type="GO" id="GO:0051093">
    <property type="term" value="P:negative regulation of developmental process"/>
    <property type="evidence" value="ECO:0007669"/>
    <property type="project" value="UniProtKB-ARBA"/>
</dbReference>
<gene>
    <name evidence="23" type="ORF">GDO54_018266</name>
</gene>
<keyword evidence="18" id="KW-0325">Glycoprotein</keyword>
<evidence type="ECO:0000313" key="24">
    <source>
        <dbReference type="Proteomes" id="UP001181693"/>
    </source>
</evidence>
<feature type="domain" description="EGF-like" evidence="22">
    <location>
        <begin position="726"/>
        <end position="762"/>
    </location>
</feature>
<dbReference type="Gene3D" id="2.60.120.200">
    <property type="match status" value="3"/>
</dbReference>
<keyword evidence="11" id="KW-0732">Signal</keyword>
<keyword evidence="9" id="KW-0597">Phosphoprotein</keyword>
<dbReference type="GO" id="GO:0051241">
    <property type="term" value="P:negative regulation of multicellular organismal process"/>
    <property type="evidence" value="ECO:0007669"/>
    <property type="project" value="UniProtKB-ARBA"/>
</dbReference>
<dbReference type="GO" id="GO:0009967">
    <property type="term" value="P:positive regulation of signal transduction"/>
    <property type="evidence" value="ECO:0007669"/>
    <property type="project" value="UniProtKB-ARBA"/>
</dbReference>
<evidence type="ECO:0000256" key="20">
    <source>
        <dbReference type="SAM" id="Phobius"/>
    </source>
</evidence>
<comment type="caution">
    <text evidence="23">The sequence shown here is derived from an EMBL/GenBank/DDBJ whole genome shotgun (WGS) entry which is preliminary data.</text>
</comment>
<name>A0AAV2ZTC6_PYXAD</name>
<dbReference type="SMART" id="SM00282">
    <property type="entry name" value="LamG"/>
    <property type="match status" value="3"/>
</dbReference>
<evidence type="ECO:0000256" key="3">
    <source>
        <dbReference type="ARBA" id="ARBA00004613"/>
    </source>
</evidence>
<dbReference type="GO" id="GO:0048468">
    <property type="term" value="P:cell development"/>
    <property type="evidence" value="ECO:0007669"/>
    <property type="project" value="UniProtKB-ARBA"/>
</dbReference>
<dbReference type="CDD" id="cd00110">
    <property type="entry name" value="LamG"/>
    <property type="match status" value="3"/>
</dbReference>
<feature type="domain" description="Laminin G" evidence="21">
    <location>
        <begin position="259"/>
        <end position="413"/>
    </location>
</feature>
<dbReference type="Proteomes" id="UP001181693">
    <property type="component" value="Unassembled WGS sequence"/>
</dbReference>
<dbReference type="Gene3D" id="2.10.25.10">
    <property type="entry name" value="Laminin"/>
    <property type="match status" value="8"/>
</dbReference>
<evidence type="ECO:0000313" key="23">
    <source>
        <dbReference type="EMBL" id="DBA21661.1"/>
    </source>
</evidence>
<dbReference type="GO" id="GO:0030182">
    <property type="term" value="P:neuron differentiation"/>
    <property type="evidence" value="ECO:0007669"/>
    <property type="project" value="UniProtKB-ARBA"/>
</dbReference>
<dbReference type="InterPro" id="IPR013320">
    <property type="entry name" value="ConA-like_dom_sf"/>
</dbReference>
<keyword evidence="14" id="KW-0106">Calcium</keyword>
<feature type="disulfide bond" evidence="19">
    <location>
        <begin position="831"/>
        <end position="840"/>
    </location>
</feature>
<feature type="disulfide bond" evidence="19">
    <location>
        <begin position="243"/>
        <end position="252"/>
    </location>
</feature>
<feature type="disulfide bond" evidence="19">
    <location>
        <begin position="17"/>
        <end position="26"/>
    </location>
</feature>
<feature type="domain" description="EGF-like" evidence="22">
    <location>
        <begin position="651"/>
        <end position="687"/>
    </location>
</feature>
<dbReference type="PROSITE" id="PS50026">
    <property type="entry name" value="EGF_3"/>
    <property type="match status" value="8"/>
</dbReference>
<dbReference type="InterPro" id="IPR018097">
    <property type="entry name" value="EGF_Ca-bd_CS"/>
</dbReference>
<reference evidence="23" key="1">
    <citation type="thesis" date="2020" institute="ProQuest LLC" country="789 East Eisenhower Parkway, Ann Arbor, MI, USA">
        <title>Comparative Genomics and Chromosome Evolution.</title>
        <authorList>
            <person name="Mudd A.B."/>
        </authorList>
    </citation>
    <scope>NUCLEOTIDE SEQUENCE</scope>
    <source>
        <strain evidence="23">1538</strain>
        <tissue evidence="23">Blood</tissue>
    </source>
</reference>
<dbReference type="GO" id="GO:0048592">
    <property type="term" value="P:eye morphogenesis"/>
    <property type="evidence" value="ECO:0007669"/>
    <property type="project" value="UniProtKB-ARBA"/>
</dbReference>
<keyword evidence="15 20" id="KW-1133">Transmembrane helix</keyword>
<evidence type="ECO:0000256" key="7">
    <source>
        <dbReference type="ARBA" id="ARBA00022525"/>
    </source>
</evidence>
<proteinExistence type="predicted"/>
<evidence type="ECO:0000256" key="8">
    <source>
        <dbReference type="ARBA" id="ARBA00022536"/>
    </source>
</evidence>
<dbReference type="CDD" id="cd00054">
    <property type="entry name" value="EGF_CA"/>
    <property type="match status" value="7"/>
</dbReference>
<dbReference type="EMBL" id="DYDO01000007">
    <property type="protein sequence ID" value="DBA21661.1"/>
    <property type="molecule type" value="Genomic_DNA"/>
</dbReference>
<evidence type="ECO:0000256" key="2">
    <source>
        <dbReference type="ARBA" id="ARBA00004496"/>
    </source>
</evidence>
<feature type="domain" description="EGF-like" evidence="22">
    <location>
        <begin position="415"/>
        <end position="451"/>
    </location>
</feature>
<feature type="domain" description="EGF-like" evidence="22">
    <location>
        <begin position="217"/>
        <end position="253"/>
    </location>
</feature>
<feature type="disulfide bond" evidence="19">
    <location>
        <begin position="693"/>
        <end position="703"/>
    </location>
</feature>
<feature type="domain" description="EGF-like" evidence="22">
    <location>
        <begin position="805"/>
        <end position="841"/>
    </location>
</feature>
<dbReference type="Pfam" id="PF02210">
    <property type="entry name" value="Laminin_G_2"/>
    <property type="match status" value="2"/>
</dbReference>
<dbReference type="FunFam" id="2.10.25.10:FF:000472">
    <property type="entry name" value="Uncharacterized protein, isoform A"/>
    <property type="match status" value="1"/>
</dbReference>